<comment type="subcellular location">
    <subcellularLocation>
        <location evidence="3">Endoplasmic reticulum membrane</location>
        <topology evidence="3">Peripheral membrane protein</topology>
    </subcellularLocation>
    <subcellularLocation>
        <location evidence="2">Microsome membrane</location>
        <topology evidence="2">Peripheral membrane protein</topology>
    </subcellularLocation>
</comment>
<dbReference type="PRINTS" id="PR00385">
    <property type="entry name" value="P450"/>
</dbReference>
<dbReference type="GO" id="GO:0005789">
    <property type="term" value="C:endoplasmic reticulum membrane"/>
    <property type="evidence" value="ECO:0007669"/>
    <property type="project" value="UniProtKB-SubCell"/>
</dbReference>
<evidence type="ECO:0000256" key="8">
    <source>
        <dbReference type="ARBA" id="ARBA00022848"/>
    </source>
</evidence>
<dbReference type="PROSITE" id="PS00086">
    <property type="entry name" value="CYTOCHROME_P450"/>
    <property type="match status" value="1"/>
</dbReference>
<evidence type="ECO:0000256" key="7">
    <source>
        <dbReference type="ARBA" id="ARBA00022824"/>
    </source>
</evidence>
<comment type="cofactor">
    <cofactor evidence="1 13">
        <name>heme</name>
        <dbReference type="ChEBI" id="CHEBI:30413"/>
    </cofactor>
</comment>
<proteinExistence type="inferred from homology"/>
<dbReference type="Gene3D" id="1.10.630.10">
    <property type="entry name" value="Cytochrome P450"/>
    <property type="match status" value="1"/>
</dbReference>
<keyword evidence="5 13" id="KW-0349">Heme</keyword>
<keyword evidence="16" id="KW-1185">Reference proteome</keyword>
<evidence type="ECO:0000256" key="12">
    <source>
        <dbReference type="ARBA" id="ARBA00023136"/>
    </source>
</evidence>
<evidence type="ECO:0000256" key="9">
    <source>
        <dbReference type="ARBA" id="ARBA00023002"/>
    </source>
</evidence>
<keyword evidence="6 13" id="KW-0479">Metal-binding</keyword>
<dbReference type="InParanoid" id="A0A5N4AAA4"/>
<keyword evidence="8" id="KW-0492">Microsome</keyword>
<keyword evidence="7" id="KW-0256">Endoplasmic reticulum</keyword>
<evidence type="ECO:0000256" key="14">
    <source>
        <dbReference type="RuleBase" id="RU000461"/>
    </source>
</evidence>
<dbReference type="FunFam" id="1.10.630.10:FF:000042">
    <property type="entry name" value="Cytochrome P450"/>
    <property type="match status" value="1"/>
</dbReference>
<comment type="caution">
    <text evidence="15">The sequence shown here is derived from an EMBL/GenBank/DDBJ whole genome shotgun (WGS) entry which is preliminary data.</text>
</comment>
<evidence type="ECO:0000256" key="3">
    <source>
        <dbReference type="ARBA" id="ARBA00004406"/>
    </source>
</evidence>
<accession>A0A5N4AAA4</accession>
<dbReference type="PANTHER" id="PTHR24292">
    <property type="entry name" value="CYTOCHROME P450"/>
    <property type="match status" value="1"/>
</dbReference>
<evidence type="ECO:0000313" key="16">
    <source>
        <dbReference type="Proteomes" id="UP000327044"/>
    </source>
</evidence>
<evidence type="ECO:0000256" key="6">
    <source>
        <dbReference type="ARBA" id="ARBA00022723"/>
    </source>
</evidence>
<protein>
    <recommendedName>
        <fullName evidence="17">Cytochrome P450</fullName>
    </recommendedName>
</protein>
<dbReference type="GO" id="GO:0004497">
    <property type="term" value="F:monooxygenase activity"/>
    <property type="evidence" value="ECO:0007669"/>
    <property type="project" value="UniProtKB-KW"/>
</dbReference>
<evidence type="ECO:0000313" key="15">
    <source>
        <dbReference type="EMBL" id="KAB0794255.1"/>
    </source>
</evidence>
<comment type="similarity">
    <text evidence="4 14">Belongs to the cytochrome P450 family.</text>
</comment>
<evidence type="ECO:0008006" key="17">
    <source>
        <dbReference type="Google" id="ProtNLM"/>
    </source>
</evidence>
<evidence type="ECO:0000256" key="13">
    <source>
        <dbReference type="PIRSR" id="PIRSR602402-1"/>
    </source>
</evidence>
<evidence type="ECO:0000256" key="2">
    <source>
        <dbReference type="ARBA" id="ARBA00004174"/>
    </source>
</evidence>
<keyword evidence="9 14" id="KW-0560">Oxidoreductase</keyword>
<evidence type="ECO:0000256" key="10">
    <source>
        <dbReference type="ARBA" id="ARBA00023004"/>
    </source>
</evidence>
<feature type="binding site" description="axial binding residue" evidence="13">
    <location>
        <position position="470"/>
    </location>
    <ligand>
        <name>heme</name>
        <dbReference type="ChEBI" id="CHEBI:30413"/>
    </ligand>
    <ligandPart>
        <name>Fe</name>
        <dbReference type="ChEBI" id="CHEBI:18248"/>
    </ligandPart>
</feature>
<dbReference type="InterPro" id="IPR050476">
    <property type="entry name" value="Insect_CytP450_Detox"/>
</dbReference>
<keyword evidence="12" id="KW-0472">Membrane</keyword>
<name>A0A5N4AAA4_PHOPY</name>
<dbReference type="FunCoup" id="A0A5N4AAA4">
    <property type="interactions" value="66"/>
</dbReference>
<dbReference type="PRINTS" id="PR00464">
    <property type="entry name" value="EP450II"/>
</dbReference>
<reference evidence="15 16" key="1">
    <citation type="journal article" date="2018" name="Elife">
        <title>Firefly genomes illuminate parallel origins of bioluminescence in beetles.</title>
        <authorList>
            <person name="Fallon T.R."/>
            <person name="Lower S.E."/>
            <person name="Chang C.H."/>
            <person name="Bessho-Uehara M."/>
            <person name="Martin G.J."/>
            <person name="Bewick A.J."/>
            <person name="Behringer M."/>
            <person name="Debat H.J."/>
            <person name="Wong I."/>
            <person name="Day J.C."/>
            <person name="Suvorov A."/>
            <person name="Silva C.J."/>
            <person name="Stanger-Hall K.F."/>
            <person name="Hall D.W."/>
            <person name="Schmitz R.J."/>
            <person name="Nelson D.R."/>
            <person name="Lewis S.M."/>
            <person name="Shigenobu S."/>
            <person name="Bybee S.M."/>
            <person name="Larracuente A.M."/>
            <person name="Oba Y."/>
            <person name="Weng J.K."/>
        </authorList>
    </citation>
    <scope>NUCLEOTIDE SEQUENCE [LARGE SCALE GENOMIC DNA]</scope>
    <source>
        <strain evidence="15">1611_PpyrPB1</strain>
        <tissue evidence="15">Whole body</tissue>
    </source>
</reference>
<dbReference type="InterPro" id="IPR036396">
    <property type="entry name" value="Cyt_P450_sf"/>
</dbReference>
<dbReference type="EMBL" id="VVIM01000009">
    <property type="protein sequence ID" value="KAB0794255.1"/>
    <property type="molecule type" value="Genomic_DNA"/>
</dbReference>
<dbReference type="AlphaFoldDB" id="A0A5N4AAA4"/>
<keyword evidence="10 13" id="KW-0408">Iron</keyword>
<organism evidence="15 16">
    <name type="scientific">Photinus pyralis</name>
    <name type="common">Common eastern firefly</name>
    <name type="synonym">Lampyris pyralis</name>
    <dbReference type="NCBI Taxonomy" id="7054"/>
    <lineage>
        <taxon>Eukaryota</taxon>
        <taxon>Metazoa</taxon>
        <taxon>Ecdysozoa</taxon>
        <taxon>Arthropoda</taxon>
        <taxon>Hexapoda</taxon>
        <taxon>Insecta</taxon>
        <taxon>Pterygota</taxon>
        <taxon>Neoptera</taxon>
        <taxon>Endopterygota</taxon>
        <taxon>Coleoptera</taxon>
        <taxon>Polyphaga</taxon>
        <taxon>Elateriformia</taxon>
        <taxon>Elateroidea</taxon>
        <taxon>Lampyridae</taxon>
        <taxon>Lampyrinae</taxon>
        <taxon>Photinus</taxon>
    </lineage>
</organism>
<dbReference type="SUPFAM" id="SSF48264">
    <property type="entry name" value="Cytochrome P450"/>
    <property type="match status" value="1"/>
</dbReference>
<dbReference type="GO" id="GO:0020037">
    <property type="term" value="F:heme binding"/>
    <property type="evidence" value="ECO:0007669"/>
    <property type="project" value="InterPro"/>
</dbReference>
<dbReference type="Pfam" id="PF00067">
    <property type="entry name" value="p450"/>
    <property type="match status" value="1"/>
</dbReference>
<dbReference type="InterPro" id="IPR002402">
    <property type="entry name" value="Cyt_P450_E_grp-II"/>
</dbReference>
<dbReference type="CDD" id="cd11056">
    <property type="entry name" value="CYP6-like"/>
    <property type="match status" value="1"/>
</dbReference>
<evidence type="ECO:0000256" key="4">
    <source>
        <dbReference type="ARBA" id="ARBA00010617"/>
    </source>
</evidence>
<sequence length="531" mass="61221">MWFLILVAFISLLVYLSIFKVNTYWTRKCVPQLTPLPLIGNMGSIILRKKEVSHITQDIYNSFPNSRYYGIIQFGNPLLYVRDLDLIKRITVKDFDQFSDHNSFIAENVDPLMRKNLFSLGGQEWRDMRATLSPSFTTSKIKTLFELLNDCAREFVAYFERAQEDLIQVEMKDISTRFTNDAIASVVFGFKCDSLKDRNNEFYSMGVMTEDNSGGLRFLLMGIFALFPFLQKLSKVDMIPGTVSKFFRRVVKETIYKREVEGFVRHDMINLLLEARKGVTAVEESDLAAPSEFSAVEESKSHHGKPKLELTDEDITAQAFIFFVGGFETTSSAMTFMSYELATNPDVQEKLQAEVDETLSECEGKLSYHALQRMKYLDMVVSETLRKWPPGYQLDRRCVKDYVVQPEKVHEKTFTIERGSKVIIPVMGIHYDPQYFPNPDRFDPERFSDENKVKIHPYSYLPFGSGPRNCIGARLVPFQTKLVLFHLLGKYRLVPTEKTVIPFELHKASFSQFSANGYWLGLEPRKDAPKL</sequence>
<dbReference type="GO" id="GO:0016705">
    <property type="term" value="F:oxidoreductase activity, acting on paired donors, with incorporation or reduction of molecular oxygen"/>
    <property type="evidence" value="ECO:0007669"/>
    <property type="project" value="InterPro"/>
</dbReference>
<dbReference type="PANTHER" id="PTHR24292:SF54">
    <property type="entry name" value="CYP9F3-RELATED"/>
    <property type="match status" value="1"/>
</dbReference>
<keyword evidence="11 14" id="KW-0503">Monooxygenase</keyword>
<evidence type="ECO:0000256" key="11">
    <source>
        <dbReference type="ARBA" id="ARBA00023033"/>
    </source>
</evidence>
<gene>
    <name evidence="15" type="ORF">PPYR_13875</name>
</gene>
<evidence type="ECO:0000256" key="1">
    <source>
        <dbReference type="ARBA" id="ARBA00001971"/>
    </source>
</evidence>
<dbReference type="Proteomes" id="UP000327044">
    <property type="component" value="Unassembled WGS sequence"/>
</dbReference>
<dbReference type="InterPro" id="IPR001128">
    <property type="entry name" value="Cyt_P450"/>
</dbReference>
<dbReference type="InterPro" id="IPR017972">
    <property type="entry name" value="Cyt_P450_CS"/>
</dbReference>
<dbReference type="GO" id="GO:0005506">
    <property type="term" value="F:iron ion binding"/>
    <property type="evidence" value="ECO:0007669"/>
    <property type="project" value="InterPro"/>
</dbReference>
<evidence type="ECO:0000256" key="5">
    <source>
        <dbReference type="ARBA" id="ARBA00022617"/>
    </source>
</evidence>